<evidence type="ECO:0000313" key="2">
    <source>
        <dbReference type="Proteomes" id="UP000178138"/>
    </source>
</evidence>
<organism evidence="1 2">
    <name type="scientific">Candidatus Nomurabacteria bacterium RIFOXYA2_FULL_42_12</name>
    <dbReference type="NCBI Taxonomy" id="1801801"/>
    <lineage>
        <taxon>Bacteria</taxon>
        <taxon>Candidatus Nomuraibacteriota</taxon>
    </lineage>
</organism>
<dbReference type="AlphaFoldDB" id="A0A1F6YPP2"/>
<comment type="caution">
    <text evidence="1">The sequence shown here is derived from an EMBL/GenBank/DDBJ whole genome shotgun (WGS) entry which is preliminary data.</text>
</comment>
<dbReference type="Proteomes" id="UP000178138">
    <property type="component" value="Unassembled WGS sequence"/>
</dbReference>
<accession>A0A1F6YPP2</accession>
<reference evidence="1 2" key="1">
    <citation type="journal article" date="2016" name="Nat. Commun.">
        <title>Thousands of microbial genomes shed light on interconnected biogeochemical processes in an aquifer system.</title>
        <authorList>
            <person name="Anantharaman K."/>
            <person name="Brown C.T."/>
            <person name="Hug L.A."/>
            <person name="Sharon I."/>
            <person name="Castelle C.J."/>
            <person name="Probst A.J."/>
            <person name="Thomas B.C."/>
            <person name="Singh A."/>
            <person name="Wilkins M.J."/>
            <person name="Karaoz U."/>
            <person name="Brodie E.L."/>
            <person name="Williams K.H."/>
            <person name="Hubbard S.S."/>
            <person name="Banfield J.F."/>
        </authorList>
    </citation>
    <scope>NUCLEOTIDE SEQUENCE [LARGE SCALE GENOMIC DNA]</scope>
</reference>
<protein>
    <submittedName>
        <fullName evidence="1">Uncharacterized protein</fullName>
    </submittedName>
</protein>
<gene>
    <name evidence="1" type="ORF">A2225_01335</name>
</gene>
<evidence type="ECO:0000313" key="1">
    <source>
        <dbReference type="EMBL" id="OGJ08362.1"/>
    </source>
</evidence>
<proteinExistence type="predicted"/>
<dbReference type="EMBL" id="MFVZ01000004">
    <property type="protein sequence ID" value="OGJ08362.1"/>
    <property type="molecule type" value="Genomic_DNA"/>
</dbReference>
<sequence>MSQKQYLKSIEKEIQRINKIIDQKIVRGDNYLKEAREHKLLLRKVRYHTRRSLMNRFANLFFRKDILKSNSSSFA</sequence>
<name>A0A1F6YPP2_9BACT</name>